<evidence type="ECO:0000259" key="1">
    <source>
        <dbReference type="Pfam" id="PF25297"/>
    </source>
</evidence>
<sequence length="141" mass="16611">MNIKFLFILNDYIPTEPAYVANTGKYIDGSLNIYLNETLFFHDPNLNLTEFASQLSEWVQKVQNGAKDNMNYESINRNEDLMNFLYKGDDKWGIYSVWQMFEPTEYINTEVLVESVNRFLTALNDGLIEINYDYTLDKFNQ</sequence>
<dbReference type="EMBL" id="MDKC01000032">
    <property type="protein sequence ID" value="ODG90976.1"/>
    <property type="molecule type" value="Genomic_DNA"/>
</dbReference>
<evidence type="ECO:0000313" key="3">
    <source>
        <dbReference type="Proteomes" id="UP000094580"/>
    </source>
</evidence>
<protein>
    <recommendedName>
        <fullName evidence="1">DUF7878 domain-containing protein</fullName>
    </recommendedName>
</protein>
<keyword evidence="3" id="KW-1185">Reference proteome</keyword>
<organism evidence="2 3">
    <name type="scientific">Gottfriedia luciferensis</name>
    <dbReference type="NCBI Taxonomy" id="178774"/>
    <lineage>
        <taxon>Bacteria</taxon>
        <taxon>Bacillati</taxon>
        <taxon>Bacillota</taxon>
        <taxon>Bacilli</taxon>
        <taxon>Bacillales</taxon>
        <taxon>Bacillaceae</taxon>
        <taxon>Gottfriedia</taxon>
    </lineage>
</organism>
<accession>A0ABX2ZMN7</accession>
<dbReference type="Proteomes" id="UP000094580">
    <property type="component" value="Unassembled WGS sequence"/>
</dbReference>
<gene>
    <name evidence="2" type="ORF">BED47_08020</name>
</gene>
<dbReference type="RefSeq" id="WP_069034370.1">
    <property type="nucleotide sequence ID" value="NZ_MDKC01000032.1"/>
</dbReference>
<name>A0ABX2ZMN7_9BACI</name>
<comment type="caution">
    <text evidence="2">The sequence shown here is derived from an EMBL/GenBank/DDBJ whole genome shotgun (WGS) entry which is preliminary data.</text>
</comment>
<dbReference type="InterPro" id="IPR057200">
    <property type="entry name" value="DUF7878"/>
</dbReference>
<feature type="domain" description="DUF7878" evidence="1">
    <location>
        <begin position="16"/>
        <end position="127"/>
    </location>
</feature>
<reference evidence="2 3" key="1">
    <citation type="submission" date="2016-07" db="EMBL/GenBank/DDBJ databases">
        <authorList>
            <person name="Townsley L."/>
            <person name="Shank E.A."/>
        </authorList>
    </citation>
    <scope>NUCLEOTIDE SEQUENCE [LARGE SCALE GENOMIC DNA]</scope>
    <source>
        <strain evidence="2 3">CH01</strain>
    </source>
</reference>
<proteinExistence type="predicted"/>
<evidence type="ECO:0000313" key="2">
    <source>
        <dbReference type="EMBL" id="ODG90976.1"/>
    </source>
</evidence>
<dbReference type="Pfam" id="PF25297">
    <property type="entry name" value="DUF7878"/>
    <property type="match status" value="1"/>
</dbReference>